<evidence type="ECO:0000256" key="2">
    <source>
        <dbReference type="ARBA" id="ARBA00022692"/>
    </source>
</evidence>
<dbReference type="Gene3D" id="1.20.1250.20">
    <property type="entry name" value="MFS general substrate transporter like domains"/>
    <property type="match status" value="1"/>
</dbReference>
<sequence length="559" mass="63577">MVEYEDILIEVGQLGWYQLTLVLLIDVGWKFNTGWDMMLMIYVGANPGYTCPNTNLLNVSGLTNQTWPTSSLMQSTPSYLGSNATNRTGLVKDQCGPTNEICDGYVFNKDFTSIVSEWQLVCGTDFVSDTITSLQMAGVLFGSLIFGQLSDWFGRKKTFYTAIMMVSLFGFIQSFSVNWYMFAALRFFNGVAIGGGIVIGFVWSVEFLGPKYRPILGVFGAWPFGGCILTAIAYFTRDWRQTMMGTSLPGFLWLFAWWYLPESPRWLLTQGRYDEVKAITQRIAERNKKPMPDIDTFFKDYETQRRLQEGEKHVSTTYWDLFRTPAMAKMTLSFMFVWFSVSVISYGLQFNLKNMAGDIYINTLINVGTLWVFNVVLSVLPMYFGRKKCIISYQFIAVIILIPVVVLYVLEINEEYWLITNILSTTANNLVSTSWTNLFVWTGESYPTRVRDIGIGLNSMAARVGGILAPQTAYLTKFWNIFPFVLSGALSLASGLLNLTQDETRDKLMQDDLPERTWCFCGKKDDDDDLSSDRWSVKNGTNSDVRRAHVNEGFQDTKI</sequence>
<feature type="transmembrane region" description="Helical" evidence="5">
    <location>
        <begin position="187"/>
        <end position="208"/>
    </location>
</feature>
<name>A0A1S3IDJ8_LINAN</name>
<dbReference type="SUPFAM" id="SSF103473">
    <property type="entry name" value="MFS general substrate transporter"/>
    <property type="match status" value="1"/>
</dbReference>
<gene>
    <name evidence="8" type="primary">LOC106163303</name>
</gene>
<reference evidence="8" key="1">
    <citation type="submission" date="2025-08" db="UniProtKB">
        <authorList>
            <consortium name="RefSeq"/>
        </authorList>
    </citation>
    <scope>IDENTIFICATION</scope>
    <source>
        <tissue evidence="8">Gonads</tissue>
    </source>
</reference>
<feature type="transmembrane region" description="Helical" evidence="5">
    <location>
        <begin position="215"/>
        <end position="236"/>
    </location>
</feature>
<evidence type="ECO:0000259" key="6">
    <source>
        <dbReference type="PROSITE" id="PS50850"/>
    </source>
</evidence>
<feature type="transmembrane region" description="Helical" evidence="5">
    <location>
        <begin position="159"/>
        <end position="181"/>
    </location>
</feature>
<feature type="transmembrane region" description="Helical" evidence="5">
    <location>
        <begin position="391"/>
        <end position="410"/>
    </location>
</feature>
<dbReference type="GO" id="GO:0022857">
    <property type="term" value="F:transmembrane transporter activity"/>
    <property type="evidence" value="ECO:0007669"/>
    <property type="project" value="InterPro"/>
</dbReference>
<feature type="transmembrane region" description="Helical" evidence="5">
    <location>
        <begin position="242"/>
        <end position="260"/>
    </location>
</feature>
<dbReference type="InterPro" id="IPR020846">
    <property type="entry name" value="MFS_dom"/>
</dbReference>
<comment type="subcellular location">
    <subcellularLocation>
        <location evidence="1">Membrane</location>
        <topology evidence="1">Multi-pass membrane protein</topology>
    </subcellularLocation>
</comment>
<dbReference type="KEGG" id="lak:106163303"/>
<keyword evidence="4 5" id="KW-0472">Membrane</keyword>
<evidence type="ECO:0000313" key="8">
    <source>
        <dbReference type="RefSeq" id="XP_013396312.1"/>
    </source>
</evidence>
<accession>A0A1S3IDJ8</accession>
<proteinExistence type="predicted"/>
<feature type="transmembrane region" description="Helical" evidence="5">
    <location>
        <begin position="478"/>
        <end position="499"/>
    </location>
</feature>
<feature type="domain" description="Major facilitator superfamily (MFS) profile" evidence="6">
    <location>
        <begin position="22"/>
        <end position="506"/>
    </location>
</feature>
<organism evidence="7 8">
    <name type="scientific">Lingula anatina</name>
    <name type="common">Brachiopod</name>
    <name type="synonym">Lingula unguis</name>
    <dbReference type="NCBI Taxonomy" id="7574"/>
    <lineage>
        <taxon>Eukaryota</taxon>
        <taxon>Metazoa</taxon>
        <taxon>Spiralia</taxon>
        <taxon>Lophotrochozoa</taxon>
        <taxon>Brachiopoda</taxon>
        <taxon>Linguliformea</taxon>
        <taxon>Lingulata</taxon>
        <taxon>Lingulida</taxon>
        <taxon>Linguloidea</taxon>
        <taxon>Lingulidae</taxon>
        <taxon>Lingula</taxon>
    </lineage>
</organism>
<feature type="transmembrane region" description="Helical" evidence="5">
    <location>
        <begin position="360"/>
        <end position="384"/>
    </location>
</feature>
<evidence type="ECO:0000256" key="4">
    <source>
        <dbReference type="ARBA" id="ARBA00023136"/>
    </source>
</evidence>
<dbReference type="Pfam" id="PF00083">
    <property type="entry name" value="Sugar_tr"/>
    <property type="match status" value="1"/>
</dbReference>
<evidence type="ECO:0000256" key="3">
    <source>
        <dbReference type="ARBA" id="ARBA00022989"/>
    </source>
</evidence>
<dbReference type="AlphaFoldDB" id="A0A1S3IDJ8"/>
<dbReference type="InParanoid" id="A0A1S3IDJ8"/>
<dbReference type="GeneID" id="106163303"/>
<dbReference type="RefSeq" id="XP_013396312.1">
    <property type="nucleotide sequence ID" value="XM_013540858.1"/>
</dbReference>
<dbReference type="InterPro" id="IPR036259">
    <property type="entry name" value="MFS_trans_sf"/>
</dbReference>
<dbReference type="PROSITE" id="PS50850">
    <property type="entry name" value="MFS"/>
    <property type="match status" value="1"/>
</dbReference>
<protein>
    <submittedName>
        <fullName evidence="8">Organic cation transporter protein</fullName>
    </submittedName>
</protein>
<keyword evidence="7" id="KW-1185">Reference proteome</keyword>
<dbReference type="PANTHER" id="PTHR24064">
    <property type="entry name" value="SOLUTE CARRIER FAMILY 22 MEMBER"/>
    <property type="match status" value="1"/>
</dbReference>
<dbReference type="GO" id="GO:0016020">
    <property type="term" value="C:membrane"/>
    <property type="evidence" value="ECO:0007669"/>
    <property type="project" value="UniProtKB-SubCell"/>
</dbReference>
<keyword evidence="2 5" id="KW-0812">Transmembrane</keyword>
<dbReference type="Proteomes" id="UP000085678">
    <property type="component" value="Unplaced"/>
</dbReference>
<evidence type="ECO:0000256" key="1">
    <source>
        <dbReference type="ARBA" id="ARBA00004141"/>
    </source>
</evidence>
<dbReference type="OrthoDB" id="3936150at2759"/>
<evidence type="ECO:0000256" key="5">
    <source>
        <dbReference type="SAM" id="Phobius"/>
    </source>
</evidence>
<keyword evidence="3 5" id="KW-1133">Transmembrane helix</keyword>
<feature type="transmembrane region" description="Helical" evidence="5">
    <location>
        <begin position="330"/>
        <end position="348"/>
    </location>
</feature>
<evidence type="ECO:0000313" key="7">
    <source>
        <dbReference type="Proteomes" id="UP000085678"/>
    </source>
</evidence>
<dbReference type="InterPro" id="IPR005828">
    <property type="entry name" value="MFS_sugar_transport-like"/>
</dbReference>